<organism evidence="1 2">
    <name type="scientific">Clitoria ternatea</name>
    <name type="common">Butterfly pea</name>
    <dbReference type="NCBI Taxonomy" id="43366"/>
    <lineage>
        <taxon>Eukaryota</taxon>
        <taxon>Viridiplantae</taxon>
        <taxon>Streptophyta</taxon>
        <taxon>Embryophyta</taxon>
        <taxon>Tracheophyta</taxon>
        <taxon>Spermatophyta</taxon>
        <taxon>Magnoliopsida</taxon>
        <taxon>eudicotyledons</taxon>
        <taxon>Gunneridae</taxon>
        <taxon>Pentapetalae</taxon>
        <taxon>rosids</taxon>
        <taxon>fabids</taxon>
        <taxon>Fabales</taxon>
        <taxon>Fabaceae</taxon>
        <taxon>Papilionoideae</taxon>
        <taxon>50 kb inversion clade</taxon>
        <taxon>NPAAA clade</taxon>
        <taxon>indigoferoid/millettioid clade</taxon>
        <taxon>Phaseoleae</taxon>
        <taxon>Clitoria</taxon>
    </lineage>
</organism>
<comment type="caution">
    <text evidence="1">The sequence shown here is derived from an EMBL/GenBank/DDBJ whole genome shotgun (WGS) entry which is preliminary data.</text>
</comment>
<name>A0AAN9J5L5_CLITE</name>
<sequence length="77" mass="8367">MHALSSFSPFSLPRLLDTRRRCSLLPLPLACYSGDLVPPVPRVCLLFEAPSVAGRPSASVIFFQPSLTFQVSTFSAV</sequence>
<proteinExistence type="predicted"/>
<evidence type="ECO:0000313" key="1">
    <source>
        <dbReference type="EMBL" id="KAK7292675.1"/>
    </source>
</evidence>
<protein>
    <submittedName>
        <fullName evidence="1">Uncharacterized protein</fullName>
    </submittedName>
</protein>
<keyword evidence="2" id="KW-1185">Reference proteome</keyword>
<dbReference type="Proteomes" id="UP001359559">
    <property type="component" value="Unassembled WGS sequence"/>
</dbReference>
<dbReference type="EMBL" id="JAYKXN010000004">
    <property type="protein sequence ID" value="KAK7292675.1"/>
    <property type="molecule type" value="Genomic_DNA"/>
</dbReference>
<dbReference type="AlphaFoldDB" id="A0AAN9J5L5"/>
<reference evidence="1 2" key="1">
    <citation type="submission" date="2024-01" db="EMBL/GenBank/DDBJ databases">
        <title>The genomes of 5 underutilized Papilionoideae crops provide insights into root nodulation and disease resistance.</title>
        <authorList>
            <person name="Yuan L."/>
        </authorList>
    </citation>
    <scope>NUCLEOTIDE SEQUENCE [LARGE SCALE GENOMIC DNA]</scope>
    <source>
        <strain evidence="1">LY-2023</strain>
        <tissue evidence="1">Leaf</tissue>
    </source>
</reference>
<gene>
    <name evidence="1" type="ORF">RJT34_15526</name>
</gene>
<accession>A0AAN9J5L5</accession>
<evidence type="ECO:0000313" key="2">
    <source>
        <dbReference type="Proteomes" id="UP001359559"/>
    </source>
</evidence>